<dbReference type="Gene3D" id="1.25.10.10">
    <property type="entry name" value="Leucine-rich Repeat Variant"/>
    <property type="match status" value="1"/>
</dbReference>
<dbReference type="GO" id="GO:0005783">
    <property type="term" value="C:endoplasmic reticulum"/>
    <property type="evidence" value="ECO:0007669"/>
    <property type="project" value="TreeGrafter"/>
</dbReference>
<dbReference type="PANTHER" id="PTHR19316:SF18">
    <property type="entry name" value="HSP70-BINDING PROTEIN 1"/>
    <property type="match status" value="1"/>
</dbReference>
<dbReference type="InterPro" id="IPR011989">
    <property type="entry name" value="ARM-like"/>
</dbReference>
<reference evidence="2" key="1">
    <citation type="submission" date="2022-07" db="EMBL/GenBank/DDBJ databases">
        <title>Phylogenomic reconstructions and comparative analyses of Kickxellomycotina fungi.</title>
        <authorList>
            <person name="Reynolds N.K."/>
            <person name="Stajich J.E."/>
            <person name="Barry K."/>
            <person name="Grigoriev I.V."/>
            <person name="Crous P."/>
            <person name="Smith M.E."/>
        </authorList>
    </citation>
    <scope>NUCLEOTIDE SEQUENCE</scope>
    <source>
        <strain evidence="2">NBRC 105413</strain>
    </source>
</reference>
<feature type="chain" id="PRO_5040718336" evidence="1">
    <location>
        <begin position="27"/>
        <end position="429"/>
    </location>
</feature>
<organism evidence="2 3">
    <name type="scientific">Coemansia asiatica</name>
    <dbReference type="NCBI Taxonomy" id="1052880"/>
    <lineage>
        <taxon>Eukaryota</taxon>
        <taxon>Fungi</taxon>
        <taxon>Fungi incertae sedis</taxon>
        <taxon>Zoopagomycota</taxon>
        <taxon>Kickxellomycotina</taxon>
        <taxon>Kickxellomycetes</taxon>
        <taxon>Kickxellales</taxon>
        <taxon>Kickxellaceae</taxon>
        <taxon>Coemansia</taxon>
    </lineage>
</organism>
<dbReference type="EMBL" id="JANBOH010000264">
    <property type="protein sequence ID" value="KAJ1643357.1"/>
    <property type="molecule type" value="Genomic_DNA"/>
</dbReference>
<comment type="caution">
    <text evidence="2">The sequence shown here is derived from an EMBL/GenBank/DDBJ whole genome shotgun (WGS) entry which is preliminary data.</text>
</comment>
<dbReference type="PANTHER" id="PTHR19316">
    <property type="entry name" value="PROTEIN FOLDING REGULATOR"/>
    <property type="match status" value="1"/>
</dbReference>
<proteinExistence type="predicted"/>
<gene>
    <name evidence="2" type="primary">SIL1</name>
    <name evidence="2" type="ORF">LPJ64_004863</name>
</gene>
<evidence type="ECO:0000313" key="2">
    <source>
        <dbReference type="EMBL" id="KAJ1643357.1"/>
    </source>
</evidence>
<sequence>MVRLSSASLLAIACCCCCYYSGLVTAVAGLPSRLNVQDNANRDMVIQNIQNDTICTVDANEDQSCYPRLFKATNNFQVIKPGQQVPPNLHVQIDMQTGQRLARLMPGSEDTNHNDLAPVVDGDEVVESNDDTRPIMAGPHDEKLQEYIDELVAMASAPVDNVQVNSLLQTLGELEELVHETRHAKQLLQNSDIVVPSFIRLSDPTHKPIPWPSRIRRLSSVVLGAAVQNNRELQELAHSAGAVPAFIHSMEKENDMRTAGKHIFALSAMVRGHSGALMQFTDRGGMRILRDMNPMVMAVKDDNEYEARKLDMRIIRFVEDMFNPDFNPDISTDAASLVAQNAAIWCDTLAVRMMDNLEDIETERPASSSSYSRCSVYARTLQSLKATYSETCKLSAEFGQWLQDEIARVPKTMDESAEEYRQALIELAY</sequence>
<protein>
    <submittedName>
        <fullName evidence="2">Nucleotide exchange factor sil1</fullName>
    </submittedName>
</protein>
<evidence type="ECO:0000256" key="1">
    <source>
        <dbReference type="SAM" id="SignalP"/>
    </source>
</evidence>
<dbReference type="InterPro" id="IPR050693">
    <property type="entry name" value="Hsp70_NEF-Inhibitors"/>
</dbReference>
<keyword evidence="3" id="KW-1185">Reference proteome</keyword>
<name>A0A9W7XIU4_9FUNG</name>
<dbReference type="Proteomes" id="UP001145021">
    <property type="component" value="Unassembled WGS sequence"/>
</dbReference>
<dbReference type="AlphaFoldDB" id="A0A9W7XIU4"/>
<feature type="signal peptide" evidence="1">
    <location>
        <begin position="1"/>
        <end position="26"/>
    </location>
</feature>
<dbReference type="SUPFAM" id="SSF48371">
    <property type="entry name" value="ARM repeat"/>
    <property type="match status" value="1"/>
</dbReference>
<dbReference type="GO" id="GO:0000774">
    <property type="term" value="F:adenyl-nucleotide exchange factor activity"/>
    <property type="evidence" value="ECO:0007669"/>
    <property type="project" value="TreeGrafter"/>
</dbReference>
<keyword evidence="1" id="KW-0732">Signal</keyword>
<dbReference type="InterPro" id="IPR016024">
    <property type="entry name" value="ARM-type_fold"/>
</dbReference>
<accession>A0A9W7XIU4</accession>
<evidence type="ECO:0000313" key="3">
    <source>
        <dbReference type="Proteomes" id="UP001145021"/>
    </source>
</evidence>